<dbReference type="Gene3D" id="3.30.360.10">
    <property type="entry name" value="Dihydrodipicolinate Reductase, domain 2"/>
    <property type="match status" value="1"/>
</dbReference>
<dbReference type="CDD" id="cd18126">
    <property type="entry name" value="GAPDH_I_C"/>
    <property type="match status" value="1"/>
</dbReference>
<feature type="binding site" evidence="5">
    <location>
        <position position="119"/>
    </location>
    <ligand>
        <name>NAD(+)</name>
        <dbReference type="ChEBI" id="CHEBI:57540"/>
    </ligand>
</feature>
<feature type="binding site" evidence="4">
    <location>
        <begin position="209"/>
        <end position="210"/>
    </location>
    <ligand>
        <name>D-glyceraldehyde 3-phosphate</name>
        <dbReference type="ChEBI" id="CHEBI:59776"/>
    </ligand>
</feature>
<feature type="binding site" evidence="4">
    <location>
        <begin position="149"/>
        <end position="151"/>
    </location>
    <ligand>
        <name>D-glyceraldehyde 3-phosphate</name>
        <dbReference type="ChEBI" id="CHEBI:59776"/>
    </ligand>
</feature>
<feature type="binding site" evidence="4">
    <location>
        <position position="232"/>
    </location>
    <ligand>
        <name>D-glyceraldehyde 3-phosphate</name>
        <dbReference type="ChEBI" id="CHEBI:59776"/>
    </ligand>
</feature>
<dbReference type="AlphaFoldDB" id="A0A1F5TGC7"/>
<accession>A0A1F5TGC7</accession>
<comment type="similarity">
    <text evidence="1 7">Belongs to the glyceraldehyde-3-phosphate dehydrogenase family.</text>
</comment>
<dbReference type="InterPro" id="IPR036291">
    <property type="entry name" value="NAD(P)-bd_dom_sf"/>
</dbReference>
<feature type="binding site" evidence="5">
    <location>
        <position position="315"/>
    </location>
    <ligand>
        <name>NAD(+)</name>
        <dbReference type="ChEBI" id="CHEBI:57540"/>
    </ligand>
</feature>
<dbReference type="PIRSF" id="PIRSF000149">
    <property type="entry name" value="GAP_DH"/>
    <property type="match status" value="1"/>
</dbReference>
<gene>
    <name evidence="9" type="ORF">A2482_01600</name>
</gene>
<dbReference type="GO" id="GO:0051287">
    <property type="term" value="F:NAD binding"/>
    <property type="evidence" value="ECO:0007669"/>
    <property type="project" value="InterPro"/>
</dbReference>
<dbReference type="InterPro" id="IPR006424">
    <property type="entry name" value="Glyceraldehyde-3-P_DH_1"/>
</dbReference>
<evidence type="ECO:0000313" key="9">
    <source>
        <dbReference type="EMBL" id="OGF37985.1"/>
    </source>
</evidence>
<dbReference type="GO" id="GO:0016620">
    <property type="term" value="F:oxidoreductase activity, acting on the aldehyde or oxo group of donors, NAD or NADP as acceptor"/>
    <property type="evidence" value="ECO:0007669"/>
    <property type="project" value="InterPro"/>
</dbReference>
<dbReference type="SUPFAM" id="SSF55347">
    <property type="entry name" value="Glyceraldehyde-3-phosphate dehydrogenase-like, C-terminal domain"/>
    <property type="match status" value="1"/>
</dbReference>
<proteinExistence type="inferred from homology"/>
<dbReference type="GO" id="GO:0050661">
    <property type="term" value="F:NADP binding"/>
    <property type="evidence" value="ECO:0007669"/>
    <property type="project" value="InterPro"/>
</dbReference>
<dbReference type="PANTHER" id="PTHR43148">
    <property type="entry name" value="GLYCERALDEHYDE-3-PHOSPHATE DEHYDROGENASE 2"/>
    <property type="match status" value="1"/>
</dbReference>
<dbReference type="SMART" id="SM00846">
    <property type="entry name" value="Gp_dh_N"/>
    <property type="match status" value="1"/>
</dbReference>
<evidence type="ECO:0000256" key="1">
    <source>
        <dbReference type="ARBA" id="ARBA00007406"/>
    </source>
</evidence>
<feature type="domain" description="Glyceraldehyde 3-phosphate dehydrogenase NAD(P) binding" evidence="8">
    <location>
        <begin position="2"/>
        <end position="150"/>
    </location>
</feature>
<sequence length="331" mass="35712">MLKVAINGFGRIGRAAFRIILERQDMQVVAINDLGDVKNLAYLLKYDSVYRRFDRAVEARDKGLSVGGKMFQFYSIAEAEKLPWGKLGVDVVLECSGAMTTQEAAELHLKAGAKKVLISAPTKSEGVVTAVRGVNEEKIKGQNIVANASCTTNCVAPIMAVLDEAFGVEKSLLTTVHAMTASQRTVDSVNPKDWREGRAASANMIPSTTGAAIATALVLPQLENKFDGIAVRVPVLCGSLSDIVAVLKKNVTVEQVNGAFTKAAKDKRFNGILETTEDELVSADILGTTASAIVDLKFTKVVDGNLVKVLAWYDNEWAYANRLVEMAERMG</sequence>
<dbReference type="FunFam" id="3.30.360.10:FF:000002">
    <property type="entry name" value="Glyceraldehyde-3-phosphate dehydrogenase"/>
    <property type="match status" value="1"/>
</dbReference>
<dbReference type="Pfam" id="PF00044">
    <property type="entry name" value="Gp_dh_N"/>
    <property type="match status" value="1"/>
</dbReference>
<dbReference type="FunFam" id="3.40.50.720:FF:000001">
    <property type="entry name" value="Glyceraldehyde-3-phosphate dehydrogenase"/>
    <property type="match status" value="1"/>
</dbReference>
<dbReference type="GO" id="GO:0006006">
    <property type="term" value="P:glucose metabolic process"/>
    <property type="evidence" value="ECO:0007669"/>
    <property type="project" value="InterPro"/>
</dbReference>
<evidence type="ECO:0000256" key="6">
    <source>
        <dbReference type="PIRSR" id="PIRSR000149-4"/>
    </source>
</evidence>
<comment type="caution">
    <text evidence="9">The sequence shown here is derived from an EMBL/GenBank/DDBJ whole genome shotgun (WGS) entry which is preliminary data.</text>
</comment>
<dbReference type="CDD" id="cd05214">
    <property type="entry name" value="GAPDH_I_N"/>
    <property type="match status" value="1"/>
</dbReference>
<dbReference type="InterPro" id="IPR020828">
    <property type="entry name" value="GlycerAld_3-P_DH_NAD(P)-bd"/>
</dbReference>
<evidence type="ECO:0000256" key="3">
    <source>
        <dbReference type="PIRSR" id="PIRSR000149-1"/>
    </source>
</evidence>
<dbReference type="InterPro" id="IPR020831">
    <property type="entry name" value="GlycerAld/Erythrose_P_DH"/>
</dbReference>
<dbReference type="NCBIfam" id="TIGR01534">
    <property type="entry name" value="GAPDH-I"/>
    <property type="match status" value="1"/>
</dbReference>
<evidence type="ECO:0000256" key="7">
    <source>
        <dbReference type="RuleBase" id="RU000397"/>
    </source>
</evidence>
<dbReference type="Gene3D" id="3.40.50.720">
    <property type="entry name" value="NAD(P)-binding Rossmann-like Domain"/>
    <property type="match status" value="1"/>
</dbReference>
<feature type="binding site" evidence="5">
    <location>
        <begin position="11"/>
        <end position="12"/>
    </location>
    <ligand>
        <name>NAD(+)</name>
        <dbReference type="ChEBI" id="CHEBI:57540"/>
    </ligand>
</feature>
<evidence type="ECO:0000259" key="8">
    <source>
        <dbReference type="SMART" id="SM00846"/>
    </source>
</evidence>
<evidence type="ECO:0000256" key="2">
    <source>
        <dbReference type="ARBA" id="ARBA00023002"/>
    </source>
</evidence>
<evidence type="ECO:0000256" key="5">
    <source>
        <dbReference type="PIRSR" id="PIRSR000149-3"/>
    </source>
</evidence>
<reference evidence="9 10" key="1">
    <citation type="journal article" date="2016" name="Nat. Commun.">
        <title>Thousands of microbial genomes shed light on interconnected biogeochemical processes in an aquifer system.</title>
        <authorList>
            <person name="Anantharaman K."/>
            <person name="Brown C.T."/>
            <person name="Hug L.A."/>
            <person name="Sharon I."/>
            <person name="Castelle C.J."/>
            <person name="Probst A.J."/>
            <person name="Thomas B.C."/>
            <person name="Singh A."/>
            <person name="Wilkins M.J."/>
            <person name="Karaoz U."/>
            <person name="Brodie E.L."/>
            <person name="Williams K.H."/>
            <person name="Hubbard S.S."/>
            <person name="Banfield J.F."/>
        </authorList>
    </citation>
    <scope>NUCLEOTIDE SEQUENCE [LARGE SCALE GENOMIC DNA]</scope>
</reference>
<evidence type="ECO:0000313" key="10">
    <source>
        <dbReference type="Proteomes" id="UP000178656"/>
    </source>
</evidence>
<feature type="binding site" evidence="5">
    <location>
        <position position="33"/>
    </location>
    <ligand>
        <name>NAD(+)</name>
        <dbReference type="ChEBI" id="CHEBI:57540"/>
    </ligand>
</feature>
<dbReference type="EMBL" id="MFGM01000011">
    <property type="protein sequence ID" value="OGF37985.1"/>
    <property type="molecule type" value="Genomic_DNA"/>
</dbReference>
<keyword evidence="5" id="KW-0520">NAD</keyword>
<dbReference type="SUPFAM" id="SSF51735">
    <property type="entry name" value="NAD(P)-binding Rossmann-fold domains"/>
    <property type="match status" value="1"/>
</dbReference>
<dbReference type="PRINTS" id="PR00078">
    <property type="entry name" value="G3PDHDRGNASE"/>
</dbReference>
<feature type="active site" description="Nucleophile" evidence="3">
    <location>
        <position position="150"/>
    </location>
</feature>
<dbReference type="InterPro" id="IPR020829">
    <property type="entry name" value="GlycerAld_3-P_DH_cat"/>
</dbReference>
<feature type="site" description="Activates thiol group during catalysis" evidence="6">
    <location>
        <position position="177"/>
    </location>
</feature>
<name>A0A1F5TGC7_9BACT</name>
<evidence type="ECO:0000256" key="4">
    <source>
        <dbReference type="PIRSR" id="PIRSR000149-2"/>
    </source>
</evidence>
<organism evidence="9 10">
    <name type="scientific">Candidatus Falkowbacteria bacterium RIFOXYC2_FULL_48_21</name>
    <dbReference type="NCBI Taxonomy" id="1798005"/>
    <lineage>
        <taxon>Bacteria</taxon>
        <taxon>Candidatus Falkowiibacteriota</taxon>
    </lineage>
</organism>
<keyword evidence="2" id="KW-0560">Oxidoreductase</keyword>
<dbReference type="Pfam" id="PF02800">
    <property type="entry name" value="Gp_dh_C"/>
    <property type="match status" value="1"/>
</dbReference>
<keyword evidence="5" id="KW-0547">Nucleotide-binding</keyword>
<dbReference type="Proteomes" id="UP000178656">
    <property type="component" value="Unassembled WGS sequence"/>
</dbReference>
<feature type="binding site" evidence="4">
    <location>
        <position position="180"/>
    </location>
    <ligand>
        <name>D-glyceraldehyde 3-phosphate</name>
        <dbReference type="ChEBI" id="CHEBI:59776"/>
    </ligand>
</feature>
<protein>
    <submittedName>
        <fullName evidence="9">Type I glyceraldehyde-3-phosphate dehydrogenase</fullName>
    </submittedName>
</protein>